<proteinExistence type="predicted"/>
<keyword evidence="2" id="KW-1185">Reference proteome</keyword>
<name>A0A0C5X291_9GAMM</name>
<evidence type="ECO:0000313" key="1">
    <source>
        <dbReference type="EMBL" id="AJR09460.1"/>
    </source>
</evidence>
<dbReference type="PANTHER" id="PTHR42044">
    <property type="entry name" value="DUF676 DOMAIN-CONTAINING PROTEIN-RELATED"/>
    <property type="match status" value="1"/>
</dbReference>
<dbReference type="SUPFAM" id="SSF53474">
    <property type="entry name" value="alpha/beta-Hydrolases"/>
    <property type="match status" value="1"/>
</dbReference>
<evidence type="ECO:0008006" key="3">
    <source>
        <dbReference type="Google" id="ProtNLM"/>
    </source>
</evidence>
<dbReference type="PANTHER" id="PTHR42044:SF2">
    <property type="entry name" value="DUF676 DOMAIN-CONTAINING PROTEIN"/>
    <property type="match status" value="1"/>
</dbReference>
<organism evidence="1 2">
    <name type="scientific">Photobacterium gaetbulicola Gung47</name>
    <dbReference type="NCBI Taxonomy" id="658445"/>
    <lineage>
        <taxon>Bacteria</taxon>
        <taxon>Pseudomonadati</taxon>
        <taxon>Pseudomonadota</taxon>
        <taxon>Gammaproteobacteria</taxon>
        <taxon>Vibrionales</taxon>
        <taxon>Vibrionaceae</taxon>
        <taxon>Photobacterium</taxon>
    </lineage>
</organism>
<protein>
    <recommendedName>
        <fullName evidence="3">DUF676 domain-containing protein</fullName>
    </recommendedName>
</protein>
<dbReference type="STRING" id="658445.H744_2c2807"/>
<dbReference type="KEGG" id="pgb:H744_2c2807"/>
<gene>
    <name evidence="1" type="ORF">H744_2c2807</name>
</gene>
<sequence>MEEINRGNSSTGFASKVATYFWWKGIEKIEATLDSFFDGLKIKRLIDKIITGLEDIGALRKVLGKDPIAPFYGKDSELNRKYYDSTESYIETLQKIPFDLTPLKKENTINRLPTQSVNPSDPTPNEKWFFINGICTSKDMAKINARMLSKVFGRPITPLHNPTNGMIADLTEAIEGRDLDQFTHIARTTKDLIWQELQHLEALLANHPTDHTAPHKVVVIGHSQGGIILSNVVGRLLQEHPGDPLLNHLEIYTFASAHDDYPSFAKGERHLAPPFTEHFANDEDYVAMIGVLSRTSNTQGKVFVKQGAGHLLNYHYLRDFLSGQYDPQGESRLSRLRNGKR</sequence>
<dbReference type="OrthoDB" id="6073658at2"/>
<reference evidence="1 2" key="1">
    <citation type="submission" date="2013-05" db="EMBL/GenBank/DDBJ databases">
        <title>Complete genome sequence of the lipase-producing bacterium Photobacterium gaetbulicola Gung47.</title>
        <authorList>
            <person name="Kim Y.-O."/>
        </authorList>
    </citation>
    <scope>NUCLEOTIDE SEQUENCE [LARGE SCALE GENOMIC DNA]</scope>
    <source>
        <strain evidence="1 2">Gung47</strain>
    </source>
</reference>
<dbReference type="InterPro" id="IPR029058">
    <property type="entry name" value="AB_hydrolase_fold"/>
</dbReference>
<dbReference type="EMBL" id="CP005974">
    <property type="protein sequence ID" value="AJR09460.1"/>
    <property type="molecule type" value="Genomic_DNA"/>
</dbReference>
<dbReference type="Proteomes" id="UP000032303">
    <property type="component" value="Chromosome 2"/>
</dbReference>
<evidence type="ECO:0000313" key="2">
    <source>
        <dbReference type="Proteomes" id="UP000032303"/>
    </source>
</evidence>
<dbReference type="PATRIC" id="fig|658445.3.peg.4851"/>
<dbReference type="AlphaFoldDB" id="A0A0C5X291"/>
<accession>A0A0C5X291</accession>
<dbReference type="HOGENOM" id="CLU_876146_0_0_6"/>